<feature type="domain" description="ScoMcrA-like N-terminal head" evidence="2">
    <location>
        <begin position="8"/>
        <end position="93"/>
    </location>
</feature>
<dbReference type="Pfam" id="PF26345">
    <property type="entry name" value="ScoMcrA_N"/>
    <property type="match status" value="1"/>
</dbReference>
<dbReference type="EMBL" id="FN563149">
    <property type="protein sequence ID" value="CBH47736.1"/>
    <property type="molecule type" value="Genomic_DNA"/>
</dbReference>
<feature type="domain" description="ScoMcrA-like DNA sulfur-binding" evidence="1">
    <location>
        <begin position="116"/>
        <end position="235"/>
    </location>
</feature>
<evidence type="ECO:0000313" key="3">
    <source>
        <dbReference type="EMBL" id="CBH47736.1"/>
    </source>
</evidence>
<reference evidence="3" key="1">
    <citation type="journal article" date="2010" name="PLoS Genet.">
        <title>The genome of a pathogenic rhodococcus: cooptive virulence underpinned by key gene acquisitions.</title>
        <authorList>
            <person name="Letek M."/>
            <person name="Gonzalez P."/>
            <person name="Macarthur I."/>
            <person name="Rodriguez H."/>
            <person name="Freeman T.C."/>
            <person name="Valero-Rello A."/>
            <person name="Blanco M."/>
            <person name="Buckley T."/>
            <person name="Cherevach I."/>
            <person name="Fahey R."/>
            <person name="Hapeshi A."/>
            <person name="Holdstock J."/>
            <person name="Leadon D."/>
            <person name="Navas J."/>
            <person name="Ocampo A."/>
            <person name="Quail M.A."/>
            <person name="Sanders M."/>
            <person name="Scortti M.M."/>
            <person name="Prescott J.F."/>
            <person name="Fogarty U."/>
            <person name="Meijer W.G."/>
            <person name="Parkhill J."/>
            <person name="Bentley S.D."/>
            <person name="Vazquez-Boland J.A."/>
        </authorList>
    </citation>
    <scope>NUCLEOTIDE SEQUENCE [LARGE SCALE GENOMIC DNA]</scope>
    <source>
        <strain evidence="3 4">103S</strain>
    </source>
</reference>
<proteinExistence type="predicted"/>
<gene>
    <name evidence="3" type="ordered locus">REQ_16630</name>
</gene>
<dbReference type="Pfam" id="PF26340">
    <property type="entry name" value="DNA-SBD_ScoMcrA"/>
    <property type="match status" value="1"/>
</dbReference>
<evidence type="ECO:0000259" key="2">
    <source>
        <dbReference type="Pfam" id="PF26345"/>
    </source>
</evidence>
<name>A0A3S5Y5D3_RHOH1</name>
<accession>A0A3S5Y5D3</accession>
<organism evidence="3">
    <name type="scientific">Rhodococcus hoagii (strain 103S)</name>
    <name type="common">Rhodococcus equi</name>
    <dbReference type="NCBI Taxonomy" id="685727"/>
    <lineage>
        <taxon>Bacteria</taxon>
        <taxon>Bacillati</taxon>
        <taxon>Actinomycetota</taxon>
        <taxon>Actinomycetes</taxon>
        <taxon>Mycobacteriales</taxon>
        <taxon>Nocardiaceae</taxon>
        <taxon>Prescottella</taxon>
    </lineage>
</organism>
<dbReference type="KEGG" id="req:REQ_16630"/>
<protein>
    <submittedName>
        <fullName evidence="3">Uncharacterized protein</fullName>
    </submittedName>
</protein>
<dbReference type="AlphaFoldDB" id="A0A3S5Y5D3"/>
<dbReference type="RefSeq" id="WP_013415568.1">
    <property type="nucleotide sequence ID" value="NC_014659.1"/>
</dbReference>
<evidence type="ECO:0000313" key="4">
    <source>
        <dbReference type="Proteomes" id="UP000006892"/>
    </source>
</evidence>
<evidence type="ECO:0000259" key="1">
    <source>
        <dbReference type="Pfam" id="PF26340"/>
    </source>
</evidence>
<dbReference type="InterPro" id="IPR058813">
    <property type="entry name" value="DNA-SBD_ScoMcrA"/>
</dbReference>
<dbReference type="InterPro" id="IPR058807">
    <property type="entry name" value="ScoMcrA_N"/>
</dbReference>
<sequence>MASKIDLSAVSRESVLDAVAEFDSLGQGEFLRSRGFKTAKNYRLVHGGRFYDSKAIVGVAHGYATGDFIDHTGFSGGLATVAGCLSELGFIVDHGAKNASGGLLWELETNTPVFTGNGKSAAYKYVVLLWAVVREGRSPNPVAFSTVRMELADYLAPFAIADSQPDPVDPWVALRKSGWWTLHMPEGFDGESVTNRQAKSLTRSEDLQAGLSPAVRSLLKNDVWRAEATAVLLRRIDELVGPAHR</sequence>
<dbReference type="Proteomes" id="UP001154400">
    <property type="component" value="Chromosome"/>
</dbReference>